<evidence type="ECO:0000256" key="1">
    <source>
        <dbReference type="SAM" id="MobiDB-lite"/>
    </source>
</evidence>
<keyword evidence="2" id="KW-1133">Transmembrane helix</keyword>
<feature type="transmembrane region" description="Helical" evidence="2">
    <location>
        <begin position="94"/>
        <end position="114"/>
    </location>
</feature>
<evidence type="ECO:0000313" key="6">
    <source>
        <dbReference type="Proteomes" id="UP000238296"/>
    </source>
</evidence>
<dbReference type="Proteomes" id="UP000238296">
    <property type="component" value="Unassembled WGS sequence"/>
</dbReference>
<protein>
    <submittedName>
        <fullName evidence="3">Uncharacterized protein</fullName>
    </submittedName>
</protein>
<sequence>MDPSQPEPGDGTPPRYESPPSRGTALTAGTLSLLGGIANGLAAISNIMLVGSPELESAGLSTGYFGFVGLAAFVIAIALLVGGIMLLRRRSAGRLIIVTGCVGAVLLNLVNFAYSQDLSQKYGPEIAIGVPRLVVGISVASVTAMLALAASTERWCRAGHANRAVS</sequence>
<evidence type="ECO:0000256" key="2">
    <source>
        <dbReference type="SAM" id="Phobius"/>
    </source>
</evidence>
<keyword evidence="5" id="KW-1185">Reference proteome</keyword>
<dbReference type="EMBL" id="MLQM01000044">
    <property type="protein sequence ID" value="OHV04307.1"/>
    <property type="molecule type" value="Genomic_DNA"/>
</dbReference>
<feature type="transmembrane region" description="Helical" evidence="2">
    <location>
        <begin position="25"/>
        <end position="44"/>
    </location>
</feature>
<dbReference type="RefSeq" id="WP_071025334.1">
    <property type="nucleotide sequence ID" value="NZ_MLQM01000044.1"/>
</dbReference>
<dbReference type="EMBL" id="PPEA01000118">
    <property type="protein sequence ID" value="PQM48957.1"/>
    <property type="molecule type" value="Genomic_DNA"/>
</dbReference>
<feature type="transmembrane region" description="Helical" evidence="2">
    <location>
        <begin position="64"/>
        <end position="87"/>
    </location>
</feature>
<gene>
    <name evidence="3" type="ORF">BKN37_10690</name>
    <name evidence="4" type="ORF">C1Y40_00823</name>
</gene>
<feature type="transmembrane region" description="Helical" evidence="2">
    <location>
        <begin position="126"/>
        <end position="150"/>
    </location>
</feature>
<keyword evidence="2" id="KW-0812">Transmembrane</keyword>
<accession>A0A1S1NF66</accession>
<comment type="caution">
    <text evidence="3">The sequence shown here is derived from an EMBL/GenBank/DDBJ whole genome shotgun (WGS) entry which is preliminary data.</text>
</comment>
<feature type="region of interest" description="Disordered" evidence="1">
    <location>
        <begin position="1"/>
        <end position="23"/>
    </location>
</feature>
<reference evidence="4 6" key="2">
    <citation type="journal article" date="2017" name="Int. J. Syst. Evol. Microbiol.">
        <title>Mycobacterium talmoniae sp. nov., a slowly growing mycobacterium isolated from human respiratory samples.</title>
        <authorList>
            <person name="Davidson R.M."/>
            <person name="DeGroote M.A."/>
            <person name="Marola J.L."/>
            <person name="Buss S."/>
            <person name="Jones V."/>
            <person name="McNeil M.R."/>
            <person name="Freifeld A.G."/>
            <person name="Elaine Epperson L."/>
            <person name="Hasan N.A."/>
            <person name="Jackson M."/>
            <person name="Iwen P.C."/>
            <person name="Salfinger M."/>
            <person name="Strong M."/>
        </authorList>
    </citation>
    <scope>NUCLEOTIDE SEQUENCE [LARGE SCALE GENOMIC DNA]</scope>
    <source>
        <strain evidence="4 6">ATCC BAA-2683</strain>
    </source>
</reference>
<evidence type="ECO:0000313" key="3">
    <source>
        <dbReference type="EMBL" id="OHV04307.1"/>
    </source>
</evidence>
<dbReference type="AlphaFoldDB" id="A0A1S1NF66"/>
<keyword evidence="2" id="KW-0472">Membrane</keyword>
<evidence type="ECO:0000313" key="5">
    <source>
        <dbReference type="Proteomes" id="UP000179734"/>
    </source>
</evidence>
<reference evidence="4" key="3">
    <citation type="submission" date="2018-01" db="EMBL/GenBank/DDBJ databases">
        <authorList>
            <person name="Gaut B.S."/>
            <person name="Morton B.R."/>
            <person name="Clegg M.T."/>
            <person name="Duvall M.R."/>
        </authorList>
    </citation>
    <scope>NUCLEOTIDE SEQUENCE</scope>
    <source>
        <strain evidence="4">ATCC BAA-2683</strain>
    </source>
</reference>
<dbReference type="Proteomes" id="UP000179734">
    <property type="component" value="Unassembled WGS sequence"/>
</dbReference>
<evidence type="ECO:0000313" key="4">
    <source>
        <dbReference type="EMBL" id="PQM48957.1"/>
    </source>
</evidence>
<reference evidence="3 5" key="1">
    <citation type="submission" date="2016-10" db="EMBL/GenBank/DDBJ databases">
        <title>Genome sequence of Mycobacterium talmonii.</title>
        <authorList>
            <person name="Greninger A.L."/>
            <person name="Elliott B."/>
            <person name="Vasireddy S."/>
            <person name="Vasireddy R."/>
        </authorList>
    </citation>
    <scope>NUCLEOTIDE SEQUENCE [LARGE SCALE GENOMIC DNA]</scope>
    <source>
        <strain evidence="3">MO-5499</strain>
        <strain evidence="5">NE-TNMC-100812</strain>
    </source>
</reference>
<proteinExistence type="predicted"/>
<organism evidence="3 5">
    <name type="scientific">Mycobacterium talmoniae</name>
    <dbReference type="NCBI Taxonomy" id="1858794"/>
    <lineage>
        <taxon>Bacteria</taxon>
        <taxon>Bacillati</taxon>
        <taxon>Actinomycetota</taxon>
        <taxon>Actinomycetes</taxon>
        <taxon>Mycobacteriales</taxon>
        <taxon>Mycobacteriaceae</taxon>
        <taxon>Mycobacterium</taxon>
    </lineage>
</organism>
<name>A0A1S1NF66_9MYCO</name>